<evidence type="ECO:0000313" key="2">
    <source>
        <dbReference type="Proteomes" id="UP000257109"/>
    </source>
</evidence>
<name>A0A371H9G7_MUCPR</name>
<sequence length="123" mass="14466">MLYAEAKLIMQRKRKTRGDRKKAIKQEMTKLRLPLYQRGQLFNVVVQCSTRLPQGLLLLTEHRSIGRRGIRFLGSQLFRCILRLQSNQDVPTKRGQDRLHDERANLLLPCHVVQPKKCRATYQ</sequence>
<feature type="non-terminal residue" evidence="1">
    <location>
        <position position="1"/>
    </location>
</feature>
<keyword evidence="2" id="KW-1185">Reference proteome</keyword>
<comment type="caution">
    <text evidence="1">The sequence shown here is derived from an EMBL/GenBank/DDBJ whole genome shotgun (WGS) entry which is preliminary data.</text>
</comment>
<dbReference type="EMBL" id="QJKJ01003229">
    <property type="protein sequence ID" value="RDX99442.1"/>
    <property type="molecule type" value="Genomic_DNA"/>
</dbReference>
<evidence type="ECO:0000313" key="1">
    <source>
        <dbReference type="EMBL" id="RDX99442.1"/>
    </source>
</evidence>
<reference evidence="1" key="1">
    <citation type="submission" date="2018-05" db="EMBL/GenBank/DDBJ databases">
        <title>Draft genome of Mucuna pruriens seed.</title>
        <authorList>
            <person name="Nnadi N.E."/>
            <person name="Vos R."/>
            <person name="Hasami M.H."/>
            <person name="Devisetty U.K."/>
            <person name="Aguiy J.C."/>
        </authorList>
    </citation>
    <scope>NUCLEOTIDE SEQUENCE [LARGE SCALE GENOMIC DNA]</scope>
    <source>
        <strain evidence="1">JCA_2017</strain>
    </source>
</reference>
<dbReference type="AlphaFoldDB" id="A0A371H9G7"/>
<gene>
    <name evidence="1" type="ORF">CR513_17517</name>
</gene>
<dbReference type="Proteomes" id="UP000257109">
    <property type="component" value="Unassembled WGS sequence"/>
</dbReference>
<organism evidence="1 2">
    <name type="scientific">Mucuna pruriens</name>
    <name type="common">Velvet bean</name>
    <name type="synonym">Dolichos pruriens</name>
    <dbReference type="NCBI Taxonomy" id="157652"/>
    <lineage>
        <taxon>Eukaryota</taxon>
        <taxon>Viridiplantae</taxon>
        <taxon>Streptophyta</taxon>
        <taxon>Embryophyta</taxon>
        <taxon>Tracheophyta</taxon>
        <taxon>Spermatophyta</taxon>
        <taxon>Magnoliopsida</taxon>
        <taxon>eudicotyledons</taxon>
        <taxon>Gunneridae</taxon>
        <taxon>Pentapetalae</taxon>
        <taxon>rosids</taxon>
        <taxon>fabids</taxon>
        <taxon>Fabales</taxon>
        <taxon>Fabaceae</taxon>
        <taxon>Papilionoideae</taxon>
        <taxon>50 kb inversion clade</taxon>
        <taxon>NPAAA clade</taxon>
        <taxon>indigoferoid/millettioid clade</taxon>
        <taxon>Phaseoleae</taxon>
        <taxon>Mucuna</taxon>
    </lineage>
</organism>
<accession>A0A371H9G7</accession>
<protein>
    <submittedName>
        <fullName evidence="1">Uncharacterized protein</fullName>
    </submittedName>
</protein>
<proteinExistence type="predicted"/>